<evidence type="ECO:0000259" key="8">
    <source>
        <dbReference type="PROSITE" id="PS51297"/>
    </source>
</evidence>
<dbReference type="EMBL" id="CM035432">
    <property type="protein sequence ID" value="KAH7295626.1"/>
    <property type="molecule type" value="Genomic_DNA"/>
</dbReference>
<protein>
    <submittedName>
        <fullName evidence="9">Uncharacterized protein</fullName>
    </submittedName>
</protein>
<evidence type="ECO:0000259" key="7">
    <source>
        <dbReference type="PROSITE" id="PS50066"/>
    </source>
</evidence>
<feature type="domain" description="K-box" evidence="8">
    <location>
        <begin position="83"/>
        <end position="175"/>
    </location>
</feature>
<keyword evidence="4" id="KW-0804">Transcription</keyword>
<keyword evidence="6" id="KW-0175">Coiled coil</keyword>
<dbReference type="Proteomes" id="UP000825935">
    <property type="component" value="Chromosome 27"/>
</dbReference>
<dbReference type="Gene3D" id="3.40.1810.10">
    <property type="entry name" value="Transcription factor, MADS-box"/>
    <property type="match status" value="1"/>
</dbReference>
<dbReference type="InterPro" id="IPR036879">
    <property type="entry name" value="TF_MADSbox_sf"/>
</dbReference>
<dbReference type="PRINTS" id="PR00404">
    <property type="entry name" value="MADSDOMAIN"/>
</dbReference>
<dbReference type="InterPro" id="IPR033896">
    <property type="entry name" value="MEF2-like_N"/>
</dbReference>
<keyword evidence="3" id="KW-0238">DNA-binding</keyword>
<dbReference type="InterPro" id="IPR050142">
    <property type="entry name" value="MADS-box/MEF2_TF"/>
</dbReference>
<organism evidence="9 10">
    <name type="scientific">Ceratopteris richardii</name>
    <name type="common">Triangle waterfern</name>
    <dbReference type="NCBI Taxonomy" id="49495"/>
    <lineage>
        <taxon>Eukaryota</taxon>
        <taxon>Viridiplantae</taxon>
        <taxon>Streptophyta</taxon>
        <taxon>Embryophyta</taxon>
        <taxon>Tracheophyta</taxon>
        <taxon>Polypodiopsida</taxon>
        <taxon>Polypodiidae</taxon>
        <taxon>Polypodiales</taxon>
        <taxon>Pteridineae</taxon>
        <taxon>Pteridaceae</taxon>
        <taxon>Parkerioideae</taxon>
        <taxon>Ceratopteris</taxon>
    </lineage>
</organism>
<name>A0A8T2RGT7_CERRI</name>
<evidence type="ECO:0000256" key="1">
    <source>
        <dbReference type="ARBA" id="ARBA00004123"/>
    </source>
</evidence>
<keyword evidence="2" id="KW-0805">Transcription regulation</keyword>
<accession>A0A8T2RGT7</accession>
<feature type="domain" description="MADS-box" evidence="7">
    <location>
        <begin position="1"/>
        <end position="61"/>
    </location>
</feature>
<evidence type="ECO:0000256" key="5">
    <source>
        <dbReference type="ARBA" id="ARBA00023242"/>
    </source>
</evidence>
<dbReference type="GO" id="GO:0046983">
    <property type="term" value="F:protein dimerization activity"/>
    <property type="evidence" value="ECO:0007669"/>
    <property type="project" value="InterPro"/>
</dbReference>
<evidence type="ECO:0000313" key="10">
    <source>
        <dbReference type="Proteomes" id="UP000825935"/>
    </source>
</evidence>
<reference evidence="9 10" key="1">
    <citation type="submission" date="2021-08" db="EMBL/GenBank/DDBJ databases">
        <title>WGS assembly of Ceratopteris richardii.</title>
        <authorList>
            <person name="Marchant D.B."/>
            <person name="Chen G."/>
            <person name="Jenkins J."/>
            <person name="Shu S."/>
            <person name="Leebens-Mack J."/>
            <person name="Grimwood J."/>
            <person name="Schmutz J."/>
            <person name="Soltis P."/>
            <person name="Soltis D."/>
            <person name="Chen Z.-H."/>
        </authorList>
    </citation>
    <scope>NUCLEOTIDE SEQUENCE [LARGE SCALE GENOMIC DNA]</scope>
    <source>
        <strain evidence="9">Whitten #5841</strain>
        <tissue evidence="9">Leaf</tissue>
    </source>
</reference>
<dbReference type="InterPro" id="IPR002100">
    <property type="entry name" value="TF_MADSbox"/>
</dbReference>
<dbReference type="AlphaFoldDB" id="A0A8T2RGT7"/>
<evidence type="ECO:0000256" key="4">
    <source>
        <dbReference type="ARBA" id="ARBA00023163"/>
    </source>
</evidence>
<dbReference type="GO" id="GO:0003700">
    <property type="term" value="F:DNA-binding transcription factor activity"/>
    <property type="evidence" value="ECO:0007669"/>
    <property type="project" value="InterPro"/>
</dbReference>
<evidence type="ECO:0000256" key="6">
    <source>
        <dbReference type="SAM" id="Coils"/>
    </source>
</evidence>
<dbReference type="PROSITE" id="PS00350">
    <property type="entry name" value="MADS_BOX_1"/>
    <property type="match status" value="1"/>
</dbReference>
<sequence>MGRCKIEMKRIENKTTRQVTFCKRRAGLVKKARELSLLCDADVALIVFSPSGRLFEYAGSRDMQEIIRAYFAAGSSGSTLRTQSKLEAELSKLKEEANILKNDKRIRRGDVHALEALSEEELGSLETEVEAKLVKIRSLQKQIRELQFREQLKKEEDLQRQNERLRQEIQELEHDSEQFELDESLRAFSSYFNVNSEPSDSFLELRLDNICKY</sequence>
<dbReference type="GO" id="GO:0000977">
    <property type="term" value="F:RNA polymerase II transcription regulatory region sequence-specific DNA binding"/>
    <property type="evidence" value="ECO:0007669"/>
    <property type="project" value="InterPro"/>
</dbReference>
<dbReference type="SUPFAM" id="SSF55455">
    <property type="entry name" value="SRF-like"/>
    <property type="match status" value="1"/>
</dbReference>
<comment type="caution">
    <text evidence="9">The sequence shown here is derived from an EMBL/GenBank/DDBJ whole genome shotgun (WGS) entry which is preliminary data.</text>
</comment>
<dbReference type="OrthoDB" id="1898716at2759"/>
<keyword evidence="5" id="KW-0539">Nucleus</keyword>
<dbReference type="PROSITE" id="PS51297">
    <property type="entry name" value="K_BOX"/>
    <property type="match status" value="1"/>
</dbReference>
<evidence type="ECO:0000313" key="9">
    <source>
        <dbReference type="EMBL" id="KAH7295626.1"/>
    </source>
</evidence>
<gene>
    <name evidence="9" type="ORF">KP509_27G057900</name>
</gene>
<dbReference type="Pfam" id="PF00319">
    <property type="entry name" value="SRF-TF"/>
    <property type="match status" value="1"/>
</dbReference>
<dbReference type="Pfam" id="PF01486">
    <property type="entry name" value="K-box"/>
    <property type="match status" value="1"/>
</dbReference>
<evidence type="ECO:0000256" key="3">
    <source>
        <dbReference type="ARBA" id="ARBA00023125"/>
    </source>
</evidence>
<dbReference type="SMART" id="SM00432">
    <property type="entry name" value="MADS"/>
    <property type="match status" value="1"/>
</dbReference>
<dbReference type="GO" id="GO:0045944">
    <property type="term" value="P:positive regulation of transcription by RNA polymerase II"/>
    <property type="evidence" value="ECO:0007669"/>
    <property type="project" value="InterPro"/>
</dbReference>
<evidence type="ECO:0000256" key="2">
    <source>
        <dbReference type="ARBA" id="ARBA00023015"/>
    </source>
</evidence>
<dbReference type="PROSITE" id="PS50066">
    <property type="entry name" value="MADS_BOX_2"/>
    <property type="match status" value="1"/>
</dbReference>
<dbReference type="InterPro" id="IPR002487">
    <property type="entry name" value="TF_Kbox"/>
</dbReference>
<comment type="subcellular location">
    <subcellularLocation>
        <location evidence="1">Nucleus</location>
    </subcellularLocation>
</comment>
<dbReference type="GO" id="GO:0005634">
    <property type="term" value="C:nucleus"/>
    <property type="evidence" value="ECO:0007669"/>
    <property type="project" value="UniProtKB-SubCell"/>
</dbReference>
<feature type="coiled-coil region" evidence="6">
    <location>
        <begin position="83"/>
        <end position="182"/>
    </location>
</feature>
<proteinExistence type="predicted"/>
<dbReference type="CDD" id="cd00265">
    <property type="entry name" value="MADS_MEF2_like"/>
    <property type="match status" value="1"/>
</dbReference>
<dbReference type="PANTHER" id="PTHR48019">
    <property type="entry name" value="SERUM RESPONSE FACTOR HOMOLOG"/>
    <property type="match status" value="1"/>
</dbReference>
<keyword evidence="10" id="KW-1185">Reference proteome</keyword>